<protein>
    <submittedName>
        <fullName evidence="1">Lipoprotein</fullName>
    </submittedName>
</protein>
<accession>A0A1C7NXA7</accession>
<comment type="caution">
    <text evidence="1">The sequence shown here is derived from an EMBL/GenBank/DDBJ whole genome shotgun (WGS) entry which is preliminary data.</text>
</comment>
<evidence type="ECO:0000313" key="1">
    <source>
        <dbReference type="EMBL" id="OBZ93613.1"/>
    </source>
</evidence>
<proteinExistence type="predicted"/>
<gene>
    <name evidence="1" type="ORF">ADU59_20435</name>
</gene>
<sequence>MSLSEKAQRYAQLLAFGALAALAGCQVKPLYSDGPQGKTAKALASIEISEASDRVEQEVRNALIFLTSGGAGEPAKPEYRMALNVTSTVTGVLYDQRVSGDNTTDTAGAGRIVVMGDYNLTRVDTGETVRSGNRSAVALVDFPQQEFAKLRAIKDGEKRAAKELAEIIRADIAAALGR</sequence>
<evidence type="ECO:0000313" key="2">
    <source>
        <dbReference type="Proteomes" id="UP000093111"/>
    </source>
</evidence>
<dbReference type="AlphaFoldDB" id="A0A1C7NXA7"/>
<dbReference type="EMBL" id="LGLV01000013">
    <property type="protein sequence ID" value="OBZ93613.1"/>
    <property type="molecule type" value="Genomic_DNA"/>
</dbReference>
<dbReference type="OrthoDB" id="7678210at2"/>
<organism evidence="1 2">
    <name type="scientific">Pararhizobium polonicum</name>
    <dbReference type="NCBI Taxonomy" id="1612624"/>
    <lineage>
        <taxon>Bacteria</taxon>
        <taxon>Pseudomonadati</taxon>
        <taxon>Pseudomonadota</taxon>
        <taxon>Alphaproteobacteria</taxon>
        <taxon>Hyphomicrobiales</taxon>
        <taxon>Rhizobiaceae</taxon>
        <taxon>Rhizobium/Agrobacterium group</taxon>
        <taxon>Pararhizobium</taxon>
    </lineage>
</organism>
<dbReference type="Gene3D" id="3.30.160.150">
    <property type="entry name" value="Lipoprotein like domain"/>
    <property type="match status" value="1"/>
</dbReference>
<dbReference type="PATRIC" id="fig|1612624.7.peg.6061"/>
<name>A0A1C7NXA7_9HYPH</name>
<dbReference type="PROSITE" id="PS51257">
    <property type="entry name" value="PROKAR_LIPOPROTEIN"/>
    <property type="match status" value="1"/>
</dbReference>
<dbReference type="RefSeq" id="WP_068956004.1">
    <property type="nucleotide sequence ID" value="NZ_LGLV01000013.1"/>
</dbReference>
<keyword evidence="1" id="KW-0449">Lipoprotein</keyword>
<reference evidence="1 2" key="1">
    <citation type="journal article" date="2016" name="Syst. Appl. Microbiol.">
        <title>Pararhizobium polonicum sp. nov. isolated from tumors on stone fruit rootstocks.</title>
        <authorList>
            <person name="Pulawska J."/>
            <person name="Kuzmanovic N."/>
            <person name="Willems A."/>
            <person name="Pothier J.F."/>
        </authorList>
    </citation>
    <scope>NUCLEOTIDE SEQUENCE [LARGE SCALE GENOMIC DNA]</scope>
    <source>
        <strain evidence="1 2">F5.1</strain>
    </source>
</reference>
<dbReference type="STRING" id="1612624.ADU59_20435"/>
<keyword evidence="2" id="KW-1185">Reference proteome</keyword>
<dbReference type="Proteomes" id="UP000093111">
    <property type="component" value="Unassembled WGS sequence"/>
</dbReference>